<reference evidence="1 2" key="2">
    <citation type="journal article" date="2009" name="PLoS ONE">
        <title>An integrated genetic and cytogenetic map of the cucumber genome.</title>
        <authorList>
            <person name="Ren Y."/>
            <person name="Zhang Z."/>
            <person name="Liu J."/>
            <person name="Staub J.E."/>
            <person name="Han Y."/>
            <person name="Cheng Z."/>
            <person name="Li X."/>
            <person name="Lu J."/>
            <person name="Miao H."/>
            <person name="Kang H."/>
            <person name="Xie B."/>
            <person name="Gu X."/>
            <person name="Wang X."/>
            <person name="Du Y."/>
            <person name="Jin W."/>
            <person name="Huang S."/>
        </authorList>
    </citation>
    <scope>NUCLEOTIDE SEQUENCE [LARGE SCALE GENOMIC DNA]</scope>
    <source>
        <strain evidence="2">cv. 9930</strain>
        <tissue evidence="1">Leaf</tissue>
    </source>
</reference>
<dbReference type="EMBL" id="ACHR03000074">
    <property type="protein sequence ID" value="KAE8637187.1"/>
    <property type="molecule type" value="Genomic_DNA"/>
</dbReference>
<feature type="non-terminal residue" evidence="1">
    <location>
        <position position="61"/>
    </location>
</feature>
<sequence>MATKLMSWSSIACVFLVGALLQVVYGFDYDVGGDFGWNVPPIPTFFSDWTHNKTFFVGDKL</sequence>
<accession>A0ACB6HB77</accession>
<dbReference type="Proteomes" id="UP000029981">
    <property type="component" value="Unassembled WGS sequence"/>
</dbReference>
<reference evidence="1 2" key="1">
    <citation type="journal article" date="2009" name="Nat. Genet.">
        <title>The genome of the cucumber, Cucumis sativus L.</title>
        <authorList>
            <person name="Huang S."/>
            <person name="Li R."/>
            <person name="Zhang Z."/>
            <person name="Li L."/>
            <person name="Gu X."/>
            <person name="Fan W."/>
            <person name="Lucas W.J."/>
            <person name="Wang X."/>
            <person name="Xie B."/>
            <person name="Ni P."/>
            <person name="Ren Y."/>
            <person name="Zhu H."/>
            <person name="Li J."/>
            <person name="Lin K."/>
            <person name="Jin W."/>
            <person name="Fei Z."/>
            <person name="Li G."/>
            <person name="Staub J."/>
            <person name="Kilian A."/>
            <person name="van der Vossen E.A."/>
            <person name="Wu Y."/>
            <person name="Guo J."/>
            <person name="He J."/>
            <person name="Jia Z."/>
            <person name="Ren Y."/>
            <person name="Tian G."/>
            <person name="Lu Y."/>
            <person name="Ruan J."/>
            <person name="Qian W."/>
            <person name="Wang M."/>
            <person name="Huang Q."/>
            <person name="Li B."/>
            <person name="Xuan Z."/>
            <person name="Cao J."/>
            <person name="Asan"/>
            <person name="Wu Z."/>
            <person name="Zhang J."/>
            <person name="Cai Q."/>
            <person name="Bai Y."/>
            <person name="Zhao B."/>
            <person name="Han Y."/>
            <person name="Li Y."/>
            <person name="Li X."/>
            <person name="Wang S."/>
            <person name="Shi Q."/>
            <person name="Liu S."/>
            <person name="Cho W.K."/>
            <person name="Kim J.Y."/>
            <person name="Xu Y."/>
            <person name="Heller-Uszynska K."/>
            <person name="Miao H."/>
            <person name="Cheng Z."/>
            <person name="Zhang S."/>
            <person name="Wu J."/>
            <person name="Yang Y."/>
            <person name="Kang H."/>
            <person name="Li M."/>
            <person name="Liang H."/>
            <person name="Ren X."/>
            <person name="Shi Z."/>
            <person name="Wen M."/>
            <person name="Jian M."/>
            <person name="Yang H."/>
            <person name="Zhang G."/>
            <person name="Yang Z."/>
            <person name="Chen R."/>
            <person name="Liu S."/>
            <person name="Li J."/>
            <person name="Ma L."/>
            <person name="Liu H."/>
            <person name="Zhou Y."/>
            <person name="Zhao J."/>
            <person name="Fang X."/>
            <person name="Li G."/>
            <person name="Fang L."/>
            <person name="Li Y."/>
            <person name="Liu D."/>
            <person name="Zheng H."/>
            <person name="Zhang Y."/>
            <person name="Qin N."/>
            <person name="Li Z."/>
            <person name="Yang G."/>
            <person name="Yang S."/>
            <person name="Bolund L."/>
            <person name="Kristiansen K."/>
            <person name="Zheng H."/>
            <person name="Li S."/>
            <person name="Zhang X."/>
            <person name="Yang H."/>
            <person name="Wang J."/>
            <person name="Sun R."/>
            <person name="Zhang B."/>
            <person name="Jiang S."/>
            <person name="Wang J."/>
            <person name="Du Y."/>
            <person name="Li S."/>
        </authorList>
    </citation>
    <scope>NUCLEOTIDE SEQUENCE [LARGE SCALE GENOMIC DNA]</scope>
    <source>
        <strain evidence="2">cv. 9930</strain>
        <tissue evidence="1">Leaf</tissue>
    </source>
</reference>
<protein>
    <submittedName>
        <fullName evidence="1">Uncharacterized protein</fullName>
    </submittedName>
</protein>
<evidence type="ECO:0000313" key="1">
    <source>
        <dbReference type="EMBL" id="KAE8637187.1"/>
    </source>
</evidence>
<reference evidence="1 2" key="4">
    <citation type="journal article" date="2011" name="BMC Genomics">
        <title>RNA-Seq improves annotation of protein-coding genes in the cucumber genome.</title>
        <authorList>
            <person name="Li Z."/>
            <person name="Zhang Z."/>
            <person name="Yan P."/>
            <person name="Huang S."/>
            <person name="Fei Z."/>
            <person name="Lin K."/>
        </authorList>
    </citation>
    <scope>NUCLEOTIDE SEQUENCE [LARGE SCALE GENOMIC DNA]</scope>
    <source>
        <strain evidence="2">cv. 9930</strain>
        <tissue evidence="1">Leaf</tissue>
    </source>
</reference>
<name>A0ACB6HB77_CUCSA</name>
<organism evidence="1 2">
    <name type="scientific">Cucumis sativus</name>
    <name type="common">Cucumber</name>
    <dbReference type="NCBI Taxonomy" id="3659"/>
    <lineage>
        <taxon>Eukaryota</taxon>
        <taxon>Viridiplantae</taxon>
        <taxon>Streptophyta</taxon>
        <taxon>Embryophyta</taxon>
        <taxon>Tracheophyta</taxon>
        <taxon>Spermatophyta</taxon>
        <taxon>Magnoliopsida</taxon>
        <taxon>eudicotyledons</taxon>
        <taxon>Gunneridae</taxon>
        <taxon>Pentapetalae</taxon>
        <taxon>rosids</taxon>
        <taxon>fabids</taxon>
        <taxon>Cucurbitales</taxon>
        <taxon>Cucurbitaceae</taxon>
        <taxon>Benincaseae</taxon>
        <taxon>Cucumis</taxon>
    </lineage>
</organism>
<proteinExistence type="predicted"/>
<gene>
    <name evidence="1" type="ORF">Csa_021700</name>
</gene>
<comment type="caution">
    <text evidence="1">The sequence shown here is derived from an EMBL/GenBank/DDBJ whole genome shotgun (WGS) entry which is preliminary data.</text>
</comment>
<reference evidence="1 2" key="5">
    <citation type="journal article" date="2019" name="Gigascience">
        <title>A chromosome-scale genome assembly of cucumber (Cucumis sativus L.).</title>
        <authorList>
            <person name="Li Q."/>
            <person name="Li H."/>
            <person name="Huang W."/>
            <person name="Xu Y."/>
            <person name="Zhou Q."/>
            <person name="Wang S."/>
            <person name="Ruan J."/>
            <person name="Huang S."/>
            <person name="Zhang Z."/>
        </authorList>
    </citation>
    <scope>NUCLEOTIDE SEQUENCE [LARGE SCALE GENOMIC DNA]</scope>
    <source>
        <strain evidence="2">cv. 9930</strain>
        <tissue evidence="1">Leaf</tissue>
    </source>
</reference>
<reference evidence="1 2" key="3">
    <citation type="journal article" date="2010" name="BMC Genomics">
        <title>Transcriptome sequencing and comparative analysis of cucumber flowers with different sex types.</title>
        <authorList>
            <person name="Guo S."/>
            <person name="Zheng Y."/>
            <person name="Joung J.G."/>
            <person name="Liu S."/>
            <person name="Zhang Z."/>
            <person name="Crasta O.R."/>
            <person name="Sobral B.W."/>
            <person name="Xu Y."/>
            <person name="Huang S."/>
            <person name="Fei Z."/>
        </authorList>
    </citation>
    <scope>NUCLEOTIDE SEQUENCE [LARGE SCALE GENOMIC DNA]</scope>
    <source>
        <strain evidence="2">cv. 9930</strain>
        <tissue evidence="1">Leaf</tissue>
    </source>
</reference>
<evidence type="ECO:0000313" key="2">
    <source>
        <dbReference type="Proteomes" id="UP000029981"/>
    </source>
</evidence>
<keyword evidence="2" id="KW-1185">Reference proteome</keyword>